<dbReference type="AlphaFoldDB" id="A0AAD7GX49"/>
<dbReference type="EMBL" id="JARKIB010000444">
    <property type="protein sequence ID" value="KAJ7707249.1"/>
    <property type="molecule type" value="Genomic_DNA"/>
</dbReference>
<evidence type="ECO:0000313" key="3">
    <source>
        <dbReference type="EMBL" id="KAJ7707255.1"/>
    </source>
</evidence>
<accession>A0AAD7GX49</accession>
<evidence type="ECO:0000313" key="2">
    <source>
        <dbReference type="EMBL" id="KAJ7707249.1"/>
    </source>
</evidence>
<protein>
    <submittedName>
        <fullName evidence="2">Uncharacterized protein</fullName>
    </submittedName>
</protein>
<proteinExistence type="predicted"/>
<comment type="caution">
    <text evidence="2">The sequence shown here is derived from an EMBL/GenBank/DDBJ whole genome shotgun (WGS) entry which is preliminary data.</text>
</comment>
<name>A0AAD7GX49_9AGAR</name>
<keyword evidence="4" id="KW-1185">Reference proteome</keyword>
<evidence type="ECO:0000313" key="4">
    <source>
        <dbReference type="Proteomes" id="UP001215598"/>
    </source>
</evidence>
<feature type="region of interest" description="Disordered" evidence="1">
    <location>
        <begin position="1"/>
        <end position="26"/>
    </location>
</feature>
<organism evidence="2 4">
    <name type="scientific">Mycena metata</name>
    <dbReference type="NCBI Taxonomy" id="1033252"/>
    <lineage>
        <taxon>Eukaryota</taxon>
        <taxon>Fungi</taxon>
        <taxon>Dikarya</taxon>
        <taxon>Basidiomycota</taxon>
        <taxon>Agaricomycotina</taxon>
        <taxon>Agaricomycetes</taxon>
        <taxon>Agaricomycetidae</taxon>
        <taxon>Agaricales</taxon>
        <taxon>Marasmiineae</taxon>
        <taxon>Mycenaceae</taxon>
        <taxon>Mycena</taxon>
    </lineage>
</organism>
<evidence type="ECO:0000256" key="1">
    <source>
        <dbReference type="SAM" id="MobiDB-lite"/>
    </source>
</evidence>
<sequence length="206" mass="22224">MDTLNRKMPTPAKNDGPKNAQSLPARPKTSITFAWHDSSKSAAASICSRLGIARMTWFPRGEGKVIGLTVSVSKREEQPRRLDIGLCLQSRWLTEAHCRAECGTANAVEASPTRFTVGFDGVAVCACGQYDIWDAPTRNIERFAARGKPQKGNACGPQAVMEQELSGEAVLPLEIADGSGSGTHVMQRRGRALSLGWRDSAEAGRL</sequence>
<dbReference type="Proteomes" id="UP001215598">
    <property type="component" value="Unassembled WGS sequence"/>
</dbReference>
<reference evidence="2" key="1">
    <citation type="submission" date="2023-03" db="EMBL/GenBank/DDBJ databases">
        <title>Massive genome expansion in bonnet fungi (Mycena s.s.) driven by repeated elements and novel gene families across ecological guilds.</title>
        <authorList>
            <consortium name="Lawrence Berkeley National Laboratory"/>
            <person name="Harder C.B."/>
            <person name="Miyauchi S."/>
            <person name="Viragh M."/>
            <person name="Kuo A."/>
            <person name="Thoen E."/>
            <person name="Andreopoulos B."/>
            <person name="Lu D."/>
            <person name="Skrede I."/>
            <person name="Drula E."/>
            <person name="Henrissat B."/>
            <person name="Morin E."/>
            <person name="Kohler A."/>
            <person name="Barry K."/>
            <person name="LaButti K."/>
            <person name="Morin E."/>
            <person name="Salamov A."/>
            <person name="Lipzen A."/>
            <person name="Mereny Z."/>
            <person name="Hegedus B."/>
            <person name="Baldrian P."/>
            <person name="Stursova M."/>
            <person name="Weitz H."/>
            <person name="Taylor A."/>
            <person name="Grigoriev I.V."/>
            <person name="Nagy L.G."/>
            <person name="Martin F."/>
            <person name="Kauserud H."/>
        </authorList>
    </citation>
    <scope>NUCLEOTIDE SEQUENCE</scope>
    <source>
        <strain evidence="2">CBHHK182m</strain>
    </source>
</reference>
<gene>
    <name evidence="2" type="ORF">B0H16DRAFT_1901365</name>
    <name evidence="3" type="ORF">B0H16DRAFT_1901367</name>
</gene>
<dbReference type="EMBL" id="JARKIB010000444">
    <property type="protein sequence ID" value="KAJ7707255.1"/>
    <property type="molecule type" value="Genomic_DNA"/>
</dbReference>